<dbReference type="GO" id="GO:0071897">
    <property type="term" value="P:DNA biosynthetic process"/>
    <property type="evidence" value="ECO:0007669"/>
    <property type="project" value="UniProtKB-KW"/>
</dbReference>
<dbReference type="InterPro" id="IPR024434">
    <property type="entry name" value="TSCPD_dom"/>
</dbReference>
<evidence type="ECO:0000256" key="4">
    <source>
        <dbReference type="ARBA" id="ARBA00022741"/>
    </source>
</evidence>
<protein>
    <recommendedName>
        <fullName evidence="2">ribonucleoside-diphosphate reductase</fullName>
        <ecNumber evidence="2">1.17.4.1</ecNumber>
    </recommendedName>
</protein>
<comment type="catalytic activity">
    <reaction evidence="5">
        <text>a 2'-deoxyribonucleoside 5'-diphosphate + [thioredoxin]-disulfide + H2O = a ribonucleoside 5'-diphosphate + [thioredoxin]-dithiol</text>
        <dbReference type="Rhea" id="RHEA:23252"/>
        <dbReference type="Rhea" id="RHEA-COMP:10698"/>
        <dbReference type="Rhea" id="RHEA-COMP:10700"/>
        <dbReference type="ChEBI" id="CHEBI:15377"/>
        <dbReference type="ChEBI" id="CHEBI:29950"/>
        <dbReference type="ChEBI" id="CHEBI:50058"/>
        <dbReference type="ChEBI" id="CHEBI:57930"/>
        <dbReference type="ChEBI" id="CHEBI:73316"/>
        <dbReference type="EC" id="1.17.4.1"/>
    </reaction>
</comment>
<sequence>MTHFELKPKGVCPRQISFDLDGNVLHNVKFTGGCPGNLQALSRVVDGMTVEQLEQMFNGIDCGGKGTSCSDQLSHLVREAYESQKA</sequence>
<evidence type="ECO:0000313" key="8">
    <source>
        <dbReference type="Proteomes" id="UP000886808"/>
    </source>
</evidence>
<reference evidence="7" key="1">
    <citation type="journal article" date="2021" name="PeerJ">
        <title>Extensive microbial diversity within the chicken gut microbiome revealed by metagenomics and culture.</title>
        <authorList>
            <person name="Gilroy R."/>
            <person name="Ravi A."/>
            <person name="Getino M."/>
            <person name="Pursley I."/>
            <person name="Horton D.L."/>
            <person name="Alikhan N.F."/>
            <person name="Baker D."/>
            <person name="Gharbi K."/>
            <person name="Hall N."/>
            <person name="Watson M."/>
            <person name="Adriaenssens E.M."/>
            <person name="Foster-Nyarko E."/>
            <person name="Jarju S."/>
            <person name="Secka A."/>
            <person name="Antonio M."/>
            <person name="Oren A."/>
            <person name="Chaudhuri R.R."/>
            <person name="La Ragione R."/>
            <person name="Hildebrand F."/>
            <person name="Pallen M.J."/>
        </authorList>
    </citation>
    <scope>NUCLEOTIDE SEQUENCE</scope>
    <source>
        <strain evidence="7">CHK193-4272</strain>
    </source>
</reference>
<dbReference type="NCBIfam" id="TIGR03905">
    <property type="entry name" value="TIGR03905_4_Cys"/>
    <property type="match status" value="1"/>
</dbReference>
<dbReference type="GO" id="GO:0004748">
    <property type="term" value="F:ribonucleoside-diphosphate reductase activity, thioredoxin disulfide as acceptor"/>
    <property type="evidence" value="ECO:0007669"/>
    <property type="project" value="UniProtKB-EC"/>
</dbReference>
<evidence type="ECO:0000259" key="6">
    <source>
        <dbReference type="Pfam" id="PF12637"/>
    </source>
</evidence>
<reference evidence="7" key="2">
    <citation type="submission" date="2021-04" db="EMBL/GenBank/DDBJ databases">
        <authorList>
            <person name="Gilroy R."/>
        </authorList>
    </citation>
    <scope>NUCLEOTIDE SEQUENCE</scope>
    <source>
        <strain evidence="7">CHK193-4272</strain>
    </source>
</reference>
<keyword evidence="4" id="KW-0547">Nucleotide-binding</keyword>
<comment type="similarity">
    <text evidence="1">Belongs to the ribonucleoside diphosphate reductase class-2 family.</text>
</comment>
<dbReference type="Pfam" id="PF12637">
    <property type="entry name" value="TSCPD"/>
    <property type="match status" value="1"/>
</dbReference>
<dbReference type="Proteomes" id="UP000886808">
    <property type="component" value="Unassembled WGS sequence"/>
</dbReference>
<gene>
    <name evidence="7" type="ORF">H9746_07315</name>
</gene>
<dbReference type="GO" id="GO:0000166">
    <property type="term" value="F:nucleotide binding"/>
    <property type="evidence" value="ECO:0007669"/>
    <property type="project" value="UniProtKB-KW"/>
</dbReference>
<dbReference type="EMBL" id="DXIE01000042">
    <property type="protein sequence ID" value="HIV62632.1"/>
    <property type="molecule type" value="Genomic_DNA"/>
</dbReference>
<organism evidence="7 8">
    <name type="scientific">Candidatus Butyricicoccus avistercoris</name>
    <dbReference type="NCBI Taxonomy" id="2838518"/>
    <lineage>
        <taxon>Bacteria</taxon>
        <taxon>Bacillati</taxon>
        <taxon>Bacillota</taxon>
        <taxon>Clostridia</taxon>
        <taxon>Eubacteriales</taxon>
        <taxon>Butyricicoccaceae</taxon>
        <taxon>Butyricicoccus</taxon>
    </lineage>
</organism>
<evidence type="ECO:0000256" key="5">
    <source>
        <dbReference type="ARBA" id="ARBA00047754"/>
    </source>
</evidence>
<dbReference type="AlphaFoldDB" id="A0A9D1PK86"/>
<evidence type="ECO:0000256" key="3">
    <source>
        <dbReference type="ARBA" id="ARBA00022634"/>
    </source>
</evidence>
<comment type="caution">
    <text evidence="7">The sequence shown here is derived from an EMBL/GenBank/DDBJ whole genome shotgun (WGS) entry which is preliminary data.</text>
</comment>
<dbReference type="EC" id="1.17.4.1" evidence="2"/>
<evidence type="ECO:0000256" key="1">
    <source>
        <dbReference type="ARBA" id="ARBA00007405"/>
    </source>
</evidence>
<dbReference type="InterPro" id="IPR023806">
    <property type="entry name" value="CHP03905"/>
</dbReference>
<evidence type="ECO:0000256" key="2">
    <source>
        <dbReference type="ARBA" id="ARBA00012274"/>
    </source>
</evidence>
<accession>A0A9D1PK86</accession>
<name>A0A9D1PK86_9FIRM</name>
<keyword evidence="3" id="KW-0237">DNA synthesis</keyword>
<proteinExistence type="inferred from homology"/>
<feature type="domain" description="TSCPD" evidence="6">
    <location>
        <begin position="8"/>
        <end position="81"/>
    </location>
</feature>
<evidence type="ECO:0000313" key="7">
    <source>
        <dbReference type="EMBL" id="HIV62632.1"/>
    </source>
</evidence>